<reference evidence="2" key="1">
    <citation type="submission" date="2014-05" db="EMBL/GenBank/DDBJ databases">
        <title>The genome and life-stage specific transcriptomes of Globodera pallida elucidate key aspects of plant parasitism by a cyst nematode.</title>
        <authorList>
            <person name="Cotton J.A."/>
            <person name="Lilley C.J."/>
            <person name="Jones L.M."/>
            <person name="Kikuchi T."/>
            <person name="Reid A.J."/>
            <person name="Thorpe P."/>
            <person name="Tsai I.J."/>
            <person name="Beasley H."/>
            <person name="Blok V."/>
            <person name="Cock P.J.A."/>
            <person name="Van den Akker S.E."/>
            <person name="Holroyd N."/>
            <person name="Hunt M."/>
            <person name="Mantelin S."/>
            <person name="Naghra H."/>
            <person name="Pain A."/>
            <person name="Palomares-Rius J.E."/>
            <person name="Zarowiecki M."/>
            <person name="Berriman M."/>
            <person name="Jones J.T."/>
            <person name="Urwin P.E."/>
        </authorList>
    </citation>
    <scope>NUCLEOTIDE SEQUENCE [LARGE SCALE GENOMIC DNA]</scope>
    <source>
        <strain evidence="2">Lindley</strain>
    </source>
</reference>
<accession>A0A183CHT0</accession>
<evidence type="ECO:0000256" key="1">
    <source>
        <dbReference type="SAM" id="SignalP"/>
    </source>
</evidence>
<reference evidence="3" key="2">
    <citation type="submission" date="2016-06" db="UniProtKB">
        <authorList>
            <consortium name="WormBaseParasite"/>
        </authorList>
    </citation>
    <scope>IDENTIFICATION</scope>
</reference>
<sequence>MFAHCSHFVALCVILSVLLIFEVHGFKCKRAFKDESKAETDIFGTLCPENSNSLQQCYFLNCSSGDRIHTVWGCAVDAKAVQKCSGLAFESDGYKCQCLVGKEGVEMSNEHMTNLDPKATATYTPSTPTTTSAHLVLSTQTAKLDETTLSSFAYRRNSNLEALVKAILLVFAIMRAVPVGVHISAL</sequence>
<evidence type="ECO:0000313" key="2">
    <source>
        <dbReference type="Proteomes" id="UP000050741"/>
    </source>
</evidence>
<dbReference type="Proteomes" id="UP000050741">
    <property type="component" value="Unassembled WGS sequence"/>
</dbReference>
<keyword evidence="2" id="KW-1185">Reference proteome</keyword>
<name>A0A183CHT0_GLOPA</name>
<feature type="signal peptide" evidence="1">
    <location>
        <begin position="1"/>
        <end position="25"/>
    </location>
</feature>
<protein>
    <submittedName>
        <fullName evidence="3">EGF-like domain-containing protein</fullName>
    </submittedName>
</protein>
<evidence type="ECO:0000313" key="3">
    <source>
        <dbReference type="WBParaSite" id="GPLIN_001243600"/>
    </source>
</evidence>
<organism evidence="2 3">
    <name type="scientific">Globodera pallida</name>
    <name type="common">Potato cyst nematode worm</name>
    <name type="synonym">Heterodera pallida</name>
    <dbReference type="NCBI Taxonomy" id="36090"/>
    <lineage>
        <taxon>Eukaryota</taxon>
        <taxon>Metazoa</taxon>
        <taxon>Ecdysozoa</taxon>
        <taxon>Nematoda</taxon>
        <taxon>Chromadorea</taxon>
        <taxon>Rhabditida</taxon>
        <taxon>Tylenchina</taxon>
        <taxon>Tylenchomorpha</taxon>
        <taxon>Tylenchoidea</taxon>
        <taxon>Heteroderidae</taxon>
        <taxon>Heteroderinae</taxon>
        <taxon>Globodera</taxon>
    </lineage>
</organism>
<keyword evidence="1" id="KW-0732">Signal</keyword>
<dbReference type="WBParaSite" id="GPLIN_001243600">
    <property type="protein sequence ID" value="GPLIN_001243600"/>
    <property type="gene ID" value="GPLIN_001243600"/>
</dbReference>
<dbReference type="AlphaFoldDB" id="A0A183CHT0"/>
<proteinExistence type="predicted"/>
<feature type="chain" id="PRO_5008147640" evidence="1">
    <location>
        <begin position="26"/>
        <end position="186"/>
    </location>
</feature>